<gene>
    <name evidence="2" type="ORF">LAQU0_S06e04500g</name>
</gene>
<dbReference type="Proteomes" id="UP000236544">
    <property type="component" value="Unassembled WGS sequence"/>
</dbReference>
<dbReference type="AlphaFoldDB" id="A0A0P1KSG4"/>
<dbReference type="EMBL" id="LN890530">
    <property type="protein sequence ID" value="CUS22720.1"/>
    <property type="molecule type" value="Genomic_DNA"/>
</dbReference>
<sequence length="173" mass="19373">MLILNHIITILFLTSATFAATFYDTTSRSNYTVMVECLERYGFRPGYYICNEGTMTIIPGNNANTTISIYDAAIKCVRESDFIYGISMCDGIYEGDVVESQGLARDLIENPIDVRVNCDPRRRGRFDKHNTPGVRSGSSVCSTILRQGDIVSYSLLQYLFAQTQVIYPSSCLL</sequence>
<dbReference type="OrthoDB" id="10526033at2759"/>
<proteinExistence type="predicted"/>
<feature type="chain" id="PRO_5006066485" evidence="1">
    <location>
        <begin position="20"/>
        <end position="173"/>
    </location>
</feature>
<evidence type="ECO:0000313" key="3">
    <source>
        <dbReference type="Proteomes" id="UP000236544"/>
    </source>
</evidence>
<keyword evidence="3" id="KW-1185">Reference proteome</keyword>
<feature type="signal peptide" evidence="1">
    <location>
        <begin position="1"/>
        <end position="19"/>
    </location>
</feature>
<evidence type="ECO:0000256" key="1">
    <source>
        <dbReference type="SAM" id="SignalP"/>
    </source>
</evidence>
<keyword evidence="1" id="KW-0732">Signal</keyword>
<reference evidence="3" key="1">
    <citation type="submission" date="2015-10" db="EMBL/GenBank/DDBJ databases">
        <authorList>
            <person name="Devillers H."/>
        </authorList>
    </citation>
    <scope>NUCLEOTIDE SEQUENCE [LARGE SCALE GENOMIC DNA]</scope>
</reference>
<name>A0A0P1KSG4_9SACH</name>
<evidence type="ECO:0000313" key="2">
    <source>
        <dbReference type="EMBL" id="CUS22720.1"/>
    </source>
</evidence>
<organism evidence="2 3">
    <name type="scientific">Lachancea quebecensis</name>
    <dbReference type="NCBI Taxonomy" id="1654605"/>
    <lineage>
        <taxon>Eukaryota</taxon>
        <taxon>Fungi</taxon>
        <taxon>Dikarya</taxon>
        <taxon>Ascomycota</taxon>
        <taxon>Saccharomycotina</taxon>
        <taxon>Saccharomycetes</taxon>
        <taxon>Saccharomycetales</taxon>
        <taxon>Saccharomycetaceae</taxon>
        <taxon>Lachancea</taxon>
    </lineage>
</organism>
<protein>
    <submittedName>
        <fullName evidence="2">LAQU0S06e04500g1_1</fullName>
    </submittedName>
</protein>
<accession>A0A0P1KSG4</accession>